<feature type="compositionally biased region" description="Low complexity" evidence="1">
    <location>
        <begin position="108"/>
        <end position="131"/>
    </location>
</feature>
<reference evidence="2 3" key="1">
    <citation type="journal article" date="2021" name="Elife">
        <title>Chloroplast acquisition without the gene transfer in kleptoplastic sea slugs, Plakobranchus ocellatus.</title>
        <authorList>
            <person name="Maeda T."/>
            <person name="Takahashi S."/>
            <person name="Yoshida T."/>
            <person name="Shimamura S."/>
            <person name="Takaki Y."/>
            <person name="Nagai Y."/>
            <person name="Toyoda A."/>
            <person name="Suzuki Y."/>
            <person name="Arimoto A."/>
            <person name="Ishii H."/>
            <person name="Satoh N."/>
            <person name="Nishiyama T."/>
            <person name="Hasebe M."/>
            <person name="Maruyama T."/>
            <person name="Minagawa J."/>
            <person name="Obokata J."/>
            <person name="Shigenobu S."/>
        </authorList>
    </citation>
    <scope>NUCLEOTIDE SEQUENCE [LARGE SCALE GENOMIC DNA]</scope>
</reference>
<organism evidence="2 3">
    <name type="scientific">Plakobranchus ocellatus</name>
    <dbReference type="NCBI Taxonomy" id="259542"/>
    <lineage>
        <taxon>Eukaryota</taxon>
        <taxon>Metazoa</taxon>
        <taxon>Spiralia</taxon>
        <taxon>Lophotrochozoa</taxon>
        <taxon>Mollusca</taxon>
        <taxon>Gastropoda</taxon>
        <taxon>Heterobranchia</taxon>
        <taxon>Euthyneura</taxon>
        <taxon>Panpulmonata</taxon>
        <taxon>Sacoglossa</taxon>
        <taxon>Placobranchoidea</taxon>
        <taxon>Plakobranchidae</taxon>
        <taxon>Plakobranchus</taxon>
    </lineage>
</organism>
<proteinExistence type="predicted"/>
<sequence>MRDSLKQSSNITCMTSGTWYIGIYIQCAEEEAKFTIPSPNSQQQQSQQQQQQPQQNNQRSQQARRVKLTQLFKDSQVKGDDDSLELTGDDDLDDDSEGVNLLQTPPHSGTAVAATTATASSATSHNDSSLSIDEVEMDDCS</sequence>
<keyword evidence="3" id="KW-1185">Reference proteome</keyword>
<dbReference type="Proteomes" id="UP000735302">
    <property type="component" value="Unassembled WGS sequence"/>
</dbReference>
<feature type="compositionally biased region" description="Low complexity" evidence="1">
    <location>
        <begin position="37"/>
        <end position="61"/>
    </location>
</feature>
<protein>
    <submittedName>
        <fullName evidence="2">Uncharacterized protein</fullName>
    </submittedName>
</protein>
<evidence type="ECO:0000313" key="2">
    <source>
        <dbReference type="EMBL" id="GFO31539.1"/>
    </source>
</evidence>
<feature type="compositionally biased region" description="Acidic residues" evidence="1">
    <location>
        <begin position="82"/>
        <end position="97"/>
    </location>
</feature>
<dbReference type="AlphaFoldDB" id="A0AAV4CK50"/>
<accession>A0AAV4CK50</accession>
<evidence type="ECO:0000256" key="1">
    <source>
        <dbReference type="SAM" id="MobiDB-lite"/>
    </source>
</evidence>
<evidence type="ECO:0000313" key="3">
    <source>
        <dbReference type="Proteomes" id="UP000735302"/>
    </source>
</evidence>
<dbReference type="EMBL" id="BLXT01006409">
    <property type="protein sequence ID" value="GFO31539.1"/>
    <property type="molecule type" value="Genomic_DNA"/>
</dbReference>
<feature type="region of interest" description="Disordered" evidence="1">
    <location>
        <begin position="35"/>
        <end position="141"/>
    </location>
</feature>
<gene>
    <name evidence="2" type="ORF">PoB_005804400</name>
</gene>
<comment type="caution">
    <text evidence="2">The sequence shown here is derived from an EMBL/GenBank/DDBJ whole genome shotgun (WGS) entry which is preliminary data.</text>
</comment>
<name>A0AAV4CK50_9GAST</name>